<keyword evidence="2" id="KW-1185">Reference proteome</keyword>
<proteinExistence type="predicted"/>
<name>A0A074ZPU0_OPIVI</name>
<dbReference type="GeneID" id="20318090"/>
<organism evidence="1 2">
    <name type="scientific">Opisthorchis viverrini</name>
    <name type="common">Southeast Asian liver fluke</name>
    <dbReference type="NCBI Taxonomy" id="6198"/>
    <lineage>
        <taxon>Eukaryota</taxon>
        <taxon>Metazoa</taxon>
        <taxon>Spiralia</taxon>
        <taxon>Lophotrochozoa</taxon>
        <taxon>Platyhelminthes</taxon>
        <taxon>Trematoda</taxon>
        <taxon>Digenea</taxon>
        <taxon>Opisthorchiida</taxon>
        <taxon>Opisthorchiata</taxon>
        <taxon>Opisthorchiidae</taxon>
        <taxon>Opisthorchis</taxon>
    </lineage>
</organism>
<dbReference type="KEGG" id="ovi:T265_03903"/>
<dbReference type="CTD" id="20318090"/>
<dbReference type="RefSeq" id="XP_009166768.1">
    <property type="nucleotide sequence ID" value="XM_009168504.1"/>
</dbReference>
<dbReference type="EMBL" id="KL596678">
    <property type="protein sequence ID" value="KER29438.1"/>
    <property type="molecule type" value="Genomic_DNA"/>
</dbReference>
<accession>A0A074ZPU0</accession>
<reference evidence="1 2" key="1">
    <citation type="submission" date="2013-11" db="EMBL/GenBank/DDBJ databases">
        <title>Opisthorchis viverrini - life in the bile duct.</title>
        <authorList>
            <person name="Young N.D."/>
            <person name="Nagarajan N."/>
            <person name="Lin S.J."/>
            <person name="Korhonen P.K."/>
            <person name="Jex A.R."/>
            <person name="Hall R.S."/>
            <person name="Safavi-Hemami H."/>
            <person name="Kaewkong W."/>
            <person name="Bertrand D."/>
            <person name="Gao S."/>
            <person name="Seet Q."/>
            <person name="Wongkham S."/>
            <person name="Teh B.T."/>
            <person name="Wongkham C."/>
            <person name="Intapan P.M."/>
            <person name="Maleewong W."/>
            <person name="Yang X."/>
            <person name="Hu M."/>
            <person name="Wang Z."/>
            <person name="Hofmann A."/>
            <person name="Sternberg P.W."/>
            <person name="Tan P."/>
            <person name="Wang J."/>
            <person name="Gasser R.B."/>
        </authorList>
    </citation>
    <scope>NUCLEOTIDE SEQUENCE [LARGE SCALE GENOMIC DNA]</scope>
</reference>
<sequence length="83" mass="8786">MITSVRPSSATLTTTEPAEECTVCPSDFSLRKLRIVSGATEQDGPAIPKGTNSFDQRRSMAASIDEEKLVVEFCSSTVDGGSS</sequence>
<dbReference type="AlphaFoldDB" id="A0A074ZPU0"/>
<evidence type="ECO:0000313" key="2">
    <source>
        <dbReference type="Proteomes" id="UP000054324"/>
    </source>
</evidence>
<protein>
    <submittedName>
        <fullName evidence="1">Uncharacterized protein</fullName>
    </submittedName>
</protein>
<gene>
    <name evidence="1" type="ORF">T265_03903</name>
</gene>
<evidence type="ECO:0000313" key="1">
    <source>
        <dbReference type="EMBL" id="KER29438.1"/>
    </source>
</evidence>
<dbReference type="Proteomes" id="UP000054324">
    <property type="component" value="Unassembled WGS sequence"/>
</dbReference>